<dbReference type="Proteomes" id="UP000465609">
    <property type="component" value="Chromosome"/>
</dbReference>
<dbReference type="Pfam" id="PF22752">
    <property type="entry name" value="DUF488-N3i"/>
    <property type="match status" value="1"/>
</dbReference>
<dbReference type="RefSeq" id="WP_138228187.1">
    <property type="nucleotide sequence ID" value="NZ_AP022577.1"/>
</dbReference>
<dbReference type="InterPro" id="IPR052552">
    <property type="entry name" value="YeaO-like"/>
</dbReference>
<protein>
    <recommendedName>
        <fullName evidence="3">MarR family transcriptional regulator</fullName>
    </recommendedName>
</protein>
<evidence type="ECO:0000313" key="1">
    <source>
        <dbReference type="EMBL" id="BBX85759.1"/>
    </source>
</evidence>
<name>A0ABN5YYD2_9MYCO</name>
<proteinExistence type="predicted"/>
<gene>
    <name evidence="1" type="ORF">MAUB_36320</name>
</gene>
<evidence type="ECO:0008006" key="3">
    <source>
        <dbReference type="Google" id="ProtNLM"/>
    </source>
</evidence>
<dbReference type="PANTHER" id="PTHR36849">
    <property type="entry name" value="CYTOPLASMIC PROTEIN-RELATED"/>
    <property type="match status" value="1"/>
</dbReference>
<dbReference type="PANTHER" id="PTHR36849:SF1">
    <property type="entry name" value="CYTOPLASMIC PROTEIN"/>
    <property type="match status" value="1"/>
</dbReference>
<evidence type="ECO:0000313" key="2">
    <source>
        <dbReference type="Proteomes" id="UP000465609"/>
    </source>
</evidence>
<organism evidence="1 2">
    <name type="scientific">Mycolicibacterium aubagnense</name>
    <dbReference type="NCBI Taxonomy" id="319707"/>
    <lineage>
        <taxon>Bacteria</taxon>
        <taxon>Bacillati</taxon>
        <taxon>Actinomycetota</taxon>
        <taxon>Actinomycetes</taxon>
        <taxon>Mycobacteriales</taxon>
        <taxon>Mycobacteriaceae</taxon>
        <taxon>Mycolicibacterium</taxon>
    </lineage>
</organism>
<keyword evidence="2" id="KW-1185">Reference proteome</keyword>
<reference evidence="1 2" key="1">
    <citation type="journal article" date="2019" name="Emerg. Microbes Infect.">
        <title>Comprehensive subspecies identification of 175 nontuberculous mycobacteria species based on 7547 genomic profiles.</title>
        <authorList>
            <person name="Matsumoto Y."/>
            <person name="Kinjo T."/>
            <person name="Motooka D."/>
            <person name="Nabeya D."/>
            <person name="Jung N."/>
            <person name="Uechi K."/>
            <person name="Horii T."/>
            <person name="Iida T."/>
            <person name="Fujita J."/>
            <person name="Nakamura S."/>
        </authorList>
    </citation>
    <scope>NUCLEOTIDE SEQUENCE [LARGE SCALE GENOMIC DNA]</scope>
    <source>
        <strain evidence="1 2">JCM 15296</strain>
    </source>
</reference>
<accession>A0ABN5YYD2</accession>
<dbReference type="EMBL" id="AP022577">
    <property type="protein sequence ID" value="BBX85759.1"/>
    <property type="molecule type" value="Genomic_DNA"/>
</dbReference>
<sequence length="110" mass="12417">MSDTARVYDPVDPAQPPRVTVDRLWPRGIRKEDPRVGTWMPHVAPSNELRTWYHAHLDQHDDFAARYREELAGSDELAKLRALGPVTLTTAAKDIAISHVPVLAEVLQQD</sequence>